<dbReference type="Proteomes" id="UP000712157">
    <property type="component" value="Unassembled WGS sequence"/>
</dbReference>
<dbReference type="RefSeq" id="WP_238722549.1">
    <property type="nucleotide sequence ID" value="NZ_JAHQCW010000033.1"/>
</dbReference>
<evidence type="ECO:0000256" key="1">
    <source>
        <dbReference type="SAM" id="Phobius"/>
    </source>
</evidence>
<evidence type="ECO:0000313" key="2">
    <source>
        <dbReference type="EMBL" id="MBU9738324.1"/>
    </source>
</evidence>
<dbReference type="EMBL" id="JAHQCW010000033">
    <property type="protein sequence ID" value="MBU9738324.1"/>
    <property type="molecule type" value="Genomic_DNA"/>
</dbReference>
<keyword evidence="1" id="KW-0812">Transmembrane</keyword>
<name>A0A949K259_9FIRM</name>
<dbReference type="GO" id="GO:0005886">
    <property type="term" value="C:plasma membrane"/>
    <property type="evidence" value="ECO:0007669"/>
    <property type="project" value="InterPro"/>
</dbReference>
<feature type="transmembrane region" description="Helical" evidence="1">
    <location>
        <begin position="56"/>
        <end position="75"/>
    </location>
</feature>
<comment type="caution">
    <text evidence="2">The sequence shown here is derived from an EMBL/GenBank/DDBJ whole genome shotgun (WGS) entry which is preliminary data.</text>
</comment>
<feature type="transmembrane region" description="Helical" evidence="1">
    <location>
        <begin position="152"/>
        <end position="177"/>
    </location>
</feature>
<keyword evidence="3" id="KW-1185">Reference proteome</keyword>
<reference evidence="2" key="1">
    <citation type="submission" date="2021-06" db="EMBL/GenBank/DDBJ databases">
        <title>Description of novel taxa of the family Lachnospiraceae.</title>
        <authorList>
            <person name="Chaplin A.V."/>
            <person name="Sokolova S.R."/>
            <person name="Pikina A.P."/>
            <person name="Korzhanova M."/>
            <person name="Belova V."/>
            <person name="Korostin D."/>
            <person name="Efimov B.A."/>
        </authorList>
    </citation>
    <scope>NUCLEOTIDE SEQUENCE</scope>
    <source>
        <strain evidence="2">ASD5720</strain>
    </source>
</reference>
<accession>A0A949K259</accession>
<dbReference type="NCBIfam" id="TIGR02357">
    <property type="entry name" value="ECF_ThiT_YuaJ"/>
    <property type="match status" value="1"/>
</dbReference>
<feature type="transmembrane region" description="Helical" evidence="1">
    <location>
        <begin position="128"/>
        <end position="145"/>
    </location>
</feature>
<sequence length="225" mass="24461">MSFFANRVDDGYGTMIYELTTAGYVALFVVLLILVAAIGLIGKSKKQRHAIKTKQLVFSALAIALGTVTSILKLFDMPMGGSVTLFSMMFICLIGYWYGLKVGLMTGVAYGLLQMLIDPYIMTLPQLLLDYVLAFGALGFSGLFSNKKHGLVFGYLVGVFGRFVCSALSGIIFFASYAPETMHPVVYSVLYNASYMGAEALLTVVLMSIPPVTKALQYVKQMSGQ</sequence>
<feature type="transmembrane region" description="Helical" evidence="1">
    <location>
        <begin position="22"/>
        <end position="44"/>
    </location>
</feature>
<feature type="transmembrane region" description="Helical" evidence="1">
    <location>
        <begin position="81"/>
        <end position="99"/>
    </location>
</feature>
<feature type="transmembrane region" description="Helical" evidence="1">
    <location>
        <begin position="189"/>
        <end position="212"/>
    </location>
</feature>
<gene>
    <name evidence="2" type="primary">thiT</name>
    <name evidence="2" type="ORF">KTH89_17410</name>
</gene>
<dbReference type="Pfam" id="PF09515">
    <property type="entry name" value="Thia_YuaJ"/>
    <property type="match status" value="1"/>
</dbReference>
<dbReference type="GO" id="GO:0015234">
    <property type="term" value="F:thiamine transmembrane transporter activity"/>
    <property type="evidence" value="ECO:0007669"/>
    <property type="project" value="InterPro"/>
</dbReference>
<evidence type="ECO:0000313" key="3">
    <source>
        <dbReference type="Proteomes" id="UP000712157"/>
    </source>
</evidence>
<keyword evidence="1" id="KW-0472">Membrane</keyword>
<dbReference type="Gene3D" id="1.10.1760.20">
    <property type="match status" value="1"/>
</dbReference>
<dbReference type="InterPro" id="IPR012651">
    <property type="entry name" value="Thia_Transptr_ThiT"/>
</dbReference>
<proteinExistence type="predicted"/>
<organism evidence="2 3">
    <name type="scientific">Diplocloster agilis</name>
    <dbReference type="NCBI Taxonomy" id="2850323"/>
    <lineage>
        <taxon>Bacteria</taxon>
        <taxon>Bacillati</taxon>
        <taxon>Bacillota</taxon>
        <taxon>Clostridia</taxon>
        <taxon>Lachnospirales</taxon>
        <taxon>Lachnospiraceae</taxon>
        <taxon>Diplocloster</taxon>
    </lineage>
</organism>
<protein>
    <submittedName>
        <fullName evidence="2">Energy-coupled thiamine transporter ThiT</fullName>
    </submittedName>
</protein>
<dbReference type="AlphaFoldDB" id="A0A949K259"/>
<keyword evidence="1" id="KW-1133">Transmembrane helix</keyword>